<dbReference type="SUPFAM" id="SSF55073">
    <property type="entry name" value="Nucleotide cyclase"/>
    <property type="match status" value="1"/>
</dbReference>
<dbReference type="Proteomes" id="UP000708347">
    <property type="component" value="Unassembled WGS sequence"/>
</dbReference>
<feature type="domain" description="GGDEF" evidence="4">
    <location>
        <begin position="353"/>
        <end position="488"/>
    </location>
</feature>
<dbReference type="InterPro" id="IPR052155">
    <property type="entry name" value="Biofilm_reg_signaling"/>
</dbReference>
<feature type="transmembrane region" description="Helical" evidence="2">
    <location>
        <begin position="38"/>
        <end position="58"/>
    </location>
</feature>
<dbReference type="PANTHER" id="PTHR44757">
    <property type="entry name" value="DIGUANYLATE CYCLASE DGCP"/>
    <property type="match status" value="1"/>
</dbReference>
<organism evidence="5 6">
    <name type="scientific">Mycolicibacterium sphagni</name>
    <dbReference type="NCBI Taxonomy" id="1786"/>
    <lineage>
        <taxon>Bacteria</taxon>
        <taxon>Bacillati</taxon>
        <taxon>Actinomycetota</taxon>
        <taxon>Actinomycetes</taxon>
        <taxon>Mycobacteriales</taxon>
        <taxon>Mycobacteriaceae</taxon>
        <taxon>Mycolicibacterium</taxon>
    </lineage>
</organism>
<feature type="transmembrane region" description="Helical" evidence="2">
    <location>
        <begin position="7"/>
        <end position="26"/>
    </location>
</feature>
<dbReference type="Pfam" id="PF00563">
    <property type="entry name" value="EAL"/>
    <property type="match status" value="1"/>
</dbReference>
<feature type="region of interest" description="Disordered" evidence="1">
    <location>
        <begin position="766"/>
        <end position="786"/>
    </location>
</feature>
<dbReference type="CDD" id="cd01949">
    <property type="entry name" value="GGDEF"/>
    <property type="match status" value="1"/>
</dbReference>
<feature type="transmembrane region" description="Helical" evidence="2">
    <location>
        <begin position="256"/>
        <end position="278"/>
    </location>
</feature>
<keyword evidence="2" id="KW-0812">Transmembrane</keyword>
<dbReference type="InterPro" id="IPR035919">
    <property type="entry name" value="EAL_sf"/>
</dbReference>
<evidence type="ECO:0000313" key="5">
    <source>
        <dbReference type="EMBL" id="NTY60357.1"/>
    </source>
</evidence>
<dbReference type="SMART" id="SM00267">
    <property type="entry name" value="GGDEF"/>
    <property type="match status" value="1"/>
</dbReference>
<feature type="transmembrane region" description="Helical" evidence="2">
    <location>
        <begin position="192"/>
        <end position="213"/>
    </location>
</feature>
<dbReference type="EMBL" id="VBSB01000008">
    <property type="protein sequence ID" value="NTY60357.1"/>
    <property type="molecule type" value="Genomic_DNA"/>
</dbReference>
<dbReference type="InterPro" id="IPR029787">
    <property type="entry name" value="Nucleotide_cyclase"/>
</dbReference>
<comment type="caution">
    <text evidence="5">The sequence shown here is derived from an EMBL/GenBank/DDBJ whole genome shotgun (WGS) entry which is preliminary data.</text>
</comment>
<dbReference type="InterPro" id="IPR043128">
    <property type="entry name" value="Rev_trsase/Diguanyl_cyclase"/>
</dbReference>
<proteinExistence type="predicted"/>
<keyword evidence="2" id="KW-1133">Transmembrane helix</keyword>
<name>A0ABX2JU32_9MYCO</name>
<dbReference type="InterPro" id="IPR000160">
    <property type="entry name" value="GGDEF_dom"/>
</dbReference>
<gene>
    <name evidence="5" type="ORF">FEG63_12460</name>
</gene>
<evidence type="ECO:0000313" key="6">
    <source>
        <dbReference type="Proteomes" id="UP000708347"/>
    </source>
</evidence>
<evidence type="ECO:0000256" key="2">
    <source>
        <dbReference type="SAM" id="Phobius"/>
    </source>
</evidence>
<keyword evidence="2" id="KW-0472">Membrane</keyword>
<feature type="transmembrane region" description="Helical" evidence="2">
    <location>
        <begin position="159"/>
        <end position="180"/>
    </location>
</feature>
<protein>
    <submittedName>
        <fullName evidence="5">Bifunctional diguanylate cyclase/phosphodiesterase</fullName>
    </submittedName>
</protein>
<reference evidence="5 6" key="1">
    <citation type="submission" date="2019-05" db="EMBL/GenBank/DDBJ databases">
        <title>Mycolicibacterium sphagni ENV482 genome assembly.</title>
        <authorList>
            <person name="Chen W."/>
            <person name="Faulkner N.W."/>
            <person name="Hyman M.R."/>
        </authorList>
    </citation>
    <scope>NUCLEOTIDE SEQUENCE [LARGE SCALE GENOMIC DNA]</scope>
    <source>
        <strain evidence="5 6">ENV482</strain>
    </source>
</reference>
<dbReference type="PROSITE" id="PS50887">
    <property type="entry name" value="GGDEF"/>
    <property type="match status" value="1"/>
</dbReference>
<feature type="transmembrane region" description="Helical" evidence="2">
    <location>
        <begin position="65"/>
        <end position="86"/>
    </location>
</feature>
<accession>A0ABX2JU32</accession>
<dbReference type="CDD" id="cd01948">
    <property type="entry name" value="EAL"/>
    <property type="match status" value="1"/>
</dbReference>
<dbReference type="InterPro" id="IPR001633">
    <property type="entry name" value="EAL_dom"/>
</dbReference>
<evidence type="ECO:0000259" key="4">
    <source>
        <dbReference type="PROSITE" id="PS50887"/>
    </source>
</evidence>
<evidence type="ECO:0000259" key="3">
    <source>
        <dbReference type="PROSITE" id="PS50883"/>
    </source>
</evidence>
<dbReference type="Gene3D" id="3.30.70.270">
    <property type="match status" value="1"/>
</dbReference>
<feature type="domain" description="EAL" evidence="3">
    <location>
        <begin position="515"/>
        <end position="768"/>
    </location>
</feature>
<evidence type="ECO:0000256" key="1">
    <source>
        <dbReference type="SAM" id="MobiDB-lite"/>
    </source>
</evidence>
<feature type="transmembrane region" description="Helical" evidence="2">
    <location>
        <begin position="129"/>
        <end position="147"/>
    </location>
</feature>
<feature type="transmembrane region" description="Helical" evidence="2">
    <location>
        <begin position="98"/>
        <end position="117"/>
    </location>
</feature>
<dbReference type="PANTHER" id="PTHR44757:SF2">
    <property type="entry name" value="BIOFILM ARCHITECTURE MAINTENANCE PROTEIN MBAA"/>
    <property type="match status" value="1"/>
</dbReference>
<dbReference type="Pfam" id="PF00990">
    <property type="entry name" value="GGDEF"/>
    <property type="match status" value="1"/>
</dbReference>
<dbReference type="Gene3D" id="3.20.20.450">
    <property type="entry name" value="EAL domain"/>
    <property type="match status" value="1"/>
</dbReference>
<dbReference type="SUPFAM" id="SSF141868">
    <property type="entry name" value="EAL domain-like"/>
    <property type="match status" value="1"/>
</dbReference>
<sequence length="786" mass="84588">MPRTAHVAIGAAVIFTVFVVWIAGAWSHGTSIKAVNDIAFVGLSILGAFFAAFAARAVHGRLRAAWVAMTIGMVGWALGEVLWAYYELALDEPPFPSLADAAYLLMPVGFCVGLLLFPGENGQSRGRTLLDGVIVAGSFFVVSWVTILSPMYSAGSDSASAMIISLAYPISDVVILTIAAMAWLRAARDQRLVLAMLTIAMACIALSDSGFTYLSAESAYDSGDLIDIGWVAGLLLIIVAATASRDEVGAPKARSASTVWAPVWFPYTPLLLAGIVAAAEPATIFRTPMVEIVGALLMLAVLGRQYLAVTENRRLLACVAEQALRDPLTGLANRAMFSDRLEEAMQRRERDHVSVALIVLDLNDFKVVNDTLGHPAGDELLNRVGERILGCVRNSDTVARLGGDEFVVLVDDDAADDYAGHIAARVTKSFDKPFVIDGHELFIRPSVGLAVAGGHEPGVSAGELVKRADMAMYAAKKTRTADVHTFTPELRVADPREEGLHGLPYSTPSTADVAAVQLLGELRQAIDAVELTLLYQPKVDLLTGNLVGVEALVRWPHHRRGLLSPDEFLPLVRHHGLMRPVTDLVINTALDAALRWHQQELHIPVAVNMSAPLLADPRLPARIRRALADRNLPASVLTVEITEDLVLGNIEGTRDVLNQLRRSGIRIAIDDFGSGYSTLSYLCELPVDEVKLDRRLVVPIVEDARVATVARAVIALAHELGLIVVAEGVEEAEVAARLTEFGCDVVQGFYFSVPLSAEEVLRLAAGPTSEHHGARPQSLERSSSLD</sequence>
<dbReference type="NCBIfam" id="TIGR00254">
    <property type="entry name" value="GGDEF"/>
    <property type="match status" value="1"/>
</dbReference>
<dbReference type="PROSITE" id="PS50883">
    <property type="entry name" value="EAL"/>
    <property type="match status" value="1"/>
</dbReference>
<feature type="transmembrane region" description="Helical" evidence="2">
    <location>
        <begin position="225"/>
        <end position="244"/>
    </location>
</feature>
<dbReference type="SMART" id="SM00052">
    <property type="entry name" value="EAL"/>
    <property type="match status" value="1"/>
</dbReference>
<keyword evidence="6" id="KW-1185">Reference proteome</keyword>